<dbReference type="InterPro" id="IPR050553">
    <property type="entry name" value="Thioredoxin_ResA/DsbE_sf"/>
</dbReference>
<protein>
    <recommendedName>
        <fullName evidence="1">Thioredoxin domain-containing protein</fullName>
    </recommendedName>
</protein>
<feature type="domain" description="Thioredoxin" evidence="1">
    <location>
        <begin position="382"/>
        <end position="545"/>
    </location>
</feature>
<dbReference type="SUPFAM" id="SSF52833">
    <property type="entry name" value="Thioredoxin-like"/>
    <property type="match status" value="2"/>
</dbReference>
<dbReference type="Proteomes" id="UP000243579">
    <property type="component" value="Unassembled WGS sequence"/>
</dbReference>
<organism evidence="2 3">
    <name type="scientific">Achlya hypogyna</name>
    <name type="common">Oomycete</name>
    <name type="synonym">Protoachlya hypogyna</name>
    <dbReference type="NCBI Taxonomy" id="1202772"/>
    <lineage>
        <taxon>Eukaryota</taxon>
        <taxon>Sar</taxon>
        <taxon>Stramenopiles</taxon>
        <taxon>Oomycota</taxon>
        <taxon>Saprolegniomycetes</taxon>
        <taxon>Saprolegniales</taxon>
        <taxon>Achlyaceae</taxon>
        <taxon>Achlya</taxon>
    </lineage>
</organism>
<comment type="caution">
    <text evidence="2">The sequence shown here is derived from an EMBL/GenBank/DDBJ whole genome shotgun (WGS) entry which is preliminary data.</text>
</comment>
<dbReference type="InterPro" id="IPR013766">
    <property type="entry name" value="Thioredoxin_domain"/>
</dbReference>
<dbReference type="Gene3D" id="3.40.30.10">
    <property type="entry name" value="Glutaredoxin"/>
    <property type="match status" value="3"/>
</dbReference>
<name>A0A1V9YE00_ACHHY</name>
<keyword evidence="3" id="KW-1185">Reference proteome</keyword>
<sequence>MLKAKMNVEIEAVRRPSAAQRVSPSSRLQAEAQNKVAAFAKTELQARAAHIGPIQTAFDAPPTHFIPNVHVVDIFTQASLTLFEAIPSKAPKVVIALLDGSAKAATMQALQAQAIEMQAKKRDVHFVVLHDAPAIEQVADRIALKKWFYPQQTLHHYHISGEDLTRLKTELAVTATPYHILCDVGHRVLAQGAAFSFDLLQPVVSLFSPRANSLLSPSSISQATPHSTLYVPHEACHGASFPDLAVVPLPAPNAQQGRPLFDLLVPTKYTVLDFWTTTCVKCPRAMEALVAHHAKNNVRLPLQYVLINTDDPIKAWDRVQANFKSTAVLNVYLPPSEKEALMQFLGMQQQSHALLLNPDRHIVANGMHFSWAVVDSTVAVVPPTPPSSPSASYPSHDGCVGKLIPNVPVQRLGTQQELLLHNILAPQTPVVFDFWSTTCVKCPEAIPTLLAHRDAHAGSSNVQYVLVSTDDPKKSWTLVQQRQWHKDSGVLHLNVGVQTKGVLQAFLGMKQLPHQVFLGPDHRVVTNGSNFSFAAVDAFLQAKPTAMPKTPLSPTAAHGRSHGKSFPRIAVTELRTRTATDFFARLATDRTCTVIVLWASNGPKCSVAVQALLAQAAASTHMTVQYVLVNTDDSAKDWTKILAKGWEGPPNVLHLHVAPPAREALERFLGLQTPHHVLLDAANVVVANGKFFTFTTVPTMAKQRLHGLPAVIASTHSLSLDEDF</sequence>
<reference evidence="2 3" key="1">
    <citation type="journal article" date="2014" name="Genome Biol. Evol.">
        <title>The secreted proteins of Achlya hypogyna and Thraustotheca clavata identify the ancestral oomycete secretome and reveal gene acquisitions by horizontal gene transfer.</title>
        <authorList>
            <person name="Misner I."/>
            <person name="Blouin N."/>
            <person name="Leonard G."/>
            <person name="Richards T.A."/>
            <person name="Lane C.E."/>
        </authorList>
    </citation>
    <scope>NUCLEOTIDE SEQUENCE [LARGE SCALE GENOMIC DNA]</scope>
    <source>
        <strain evidence="2 3">ATCC 48635</strain>
    </source>
</reference>
<gene>
    <name evidence="2" type="ORF">ACHHYP_14098</name>
</gene>
<dbReference type="PROSITE" id="PS51352">
    <property type="entry name" value="THIOREDOXIN_2"/>
    <property type="match status" value="1"/>
</dbReference>
<accession>A0A1V9YE00</accession>
<dbReference type="PANTHER" id="PTHR42852">
    <property type="entry name" value="THIOL:DISULFIDE INTERCHANGE PROTEIN DSBE"/>
    <property type="match status" value="1"/>
</dbReference>
<dbReference type="EMBL" id="JNBR01002035">
    <property type="protein sequence ID" value="OQR83945.1"/>
    <property type="molecule type" value="Genomic_DNA"/>
</dbReference>
<proteinExistence type="predicted"/>
<evidence type="ECO:0000313" key="2">
    <source>
        <dbReference type="EMBL" id="OQR83945.1"/>
    </source>
</evidence>
<dbReference type="AlphaFoldDB" id="A0A1V9YE00"/>
<dbReference type="PANTHER" id="PTHR42852:SF13">
    <property type="entry name" value="PROTEIN DIPZ"/>
    <property type="match status" value="1"/>
</dbReference>
<evidence type="ECO:0000313" key="3">
    <source>
        <dbReference type="Proteomes" id="UP000243579"/>
    </source>
</evidence>
<dbReference type="OrthoDB" id="273823at2759"/>
<dbReference type="InterPro" id="IPR036249">
    <property type="entry name" value="Thioredoxin-like_sf"/>
</dbReference>
<evidence type="ECO:0000259" key="1">
    <source>
        <dbReference type="PROSITE" id="PS51352"/>
    </source>
</evidence>